<name>A0A7R8DA44_LEPSM</name>
<keyword evidence="3" id="KW-1185">Reference proteome</keyword>
<sequence>MDWETPKAVKAFSRTSHPDFNSDLTRKQIETELEVLKLKEQVEKLGGAVQKDSKSPKWSEISLLEEENEDLRNCLEDAESKLVELQKEMHHLKVSYETDSLAKKKKIKDFNEMIESLKADKSKMQSNYDKCAKTLSGLKSYLKDVPSIDEFNEVKATLTTQEARCRNLLADLDTKKPLFGTV</sequence>
<accession>A0A7R8DA44</accession>
<evidence type="ECO:0000313" key="2">
    <source>
        <dbReference type="EMBL" id="CAF3023135.1"/>
    </source>
</evidence>
<dbReference type="OrthoDB" id="5972981at2759"/>
<feature type="coiled-coil region" evidence="1">
    <location>
        <begin position="61"/>
        <end position="127"/>
    </location>
</feature>
<evidence type="ECO:0000256" key="1">
    <source>
        <dbReference type="SAM" id="Coils"/>
    </source>
</evidence>
<reference evidence="2" key="1">
    <citation type="submission" date="2021-02" db="EMBL/GenBank/DDBJ databases">
        <authorList>
            <person name="Bekaert M."/>
        </authorList>
    </citation>
    <scope>NUCLEOTIDE SEQUENCE</scope>
    <source>
        <strain evidence="2">IoA-00</strain>
    </source>
</reference>
<protein>
    <submittedName>
        <fullName evidence="2">(salmon louse) hypothetical protein</fullName>
    </submittedName>
</protein>
<gene>
    <name evidence="2" type="ORF">LSAA_14482</name>
</gene>
<dbReference type="EMBL" id="HG994587">
    <property type="protein sequence ID" value="CAF3023135.1"/>
    <property type="molecule type" value="Genomic_DNA"/>
</dbReference>
<evidence type="ECO:0000313" key="3">
    <source>
        <dbReference type="Proteomes" id="UP000675881"/>
    </source>
</evidence>
<proteinExistence type="predicted"/>
<dbReference type="AlphaFoldDB" id="A0A7R8DA44"/>
<organism evidence="2 3">
    <name type="scientific">Lepeophtheirus salmonis</name>
    <name type="common">Salmon louse</name>
    <name type="synonym">Caligus salmonis</name>
    <dbReference type="NCBI Taxonomy" id="72036"/>
    <lineage>
        <taxon>Eukaryota</taxon>
        <taxon>Metazoa</taxon>
        <taxon>Ecdysozoa</taxon>
        <taxon>Arthropoda</taxon>
        <taxon>Crustacea</taxon>
        <taxon>Multicrustacea</taxon>
        <taxon>Hexanauplia</taxon>
        <taxon>Copepoda</taxon>
        <taxon>Siphonostomatoida</taxon>
        <taxon>Caligidae</taxon>
        <taxon>Lepeophtheirus</taxon>
    </lineage>
</organism>
<keyword evidence="1" id="KW-0175">Coiled coil</keyword>
<dbReference type="Proteomes" id="UP000675881">
    <property type="component" value="Chromosome 8"/>
</dbReference>
<dbReference type="Gene3D" id="1.10.287.1490">
    <property type="match status" value="1"/>
</dbReference>